<protein>
    <submittedName>
        <fullName evidence="1">Type VI secretion system baseplate subunit TssG</fullName>
    </submittedName>
</protein>
<dbReference type="InterPro" id="IPR010732">
    <property type="entry name" value="T6SS_TssG-like"/>
</dbReference>
<dbReference type="PANTHER" id="PTHR35564">
    <property type="match status" value="1"/>
</dbReference>
<accession>A0AAE9L6B1</accession>
<evidence type="ECO:0000313" key="1">
    <source>
        <dbReference type="EMBL" id="URF08204.1"/>
    </source>
</evidence>
<dbReference type="AlphaFoldDB" id="A0AAE9L6B1"/>
<organism evidence="1 2">
    <name type="scientific">Cupriavidus campinensis</name>
    <dbReference type="NCBI Taxonomy" id="151783"/>
    <lineage>
        <taxon>Bacteria</taxon>
        <taxon>Pseudomonadati</taxon>
        <taxon>Pseudomonadota</taxon>
        <taxon>Betaproteobacteria</taxon>
        <taxon>Burkholderiales</taxon>
        <taxon>Burkholderiaceae</taxon>
        <taxon>Cupriavidus</taxon>
    </lineage>
</organism>
<dbReference type="NCBIfam" id="TIGR03347">
    <property type="entry name" value="VI_chp_1"/>
    <property type="match status" value="1"/>
</dbReference>
<dbReference type="KEGG" id="ccam:M5D45_27535"/>
<dbReference type="RefSeq" id="WP_250025993.1">
    <property type="nucleotide sequence ID" value="NZ_CP097331.1"/>
</dbReference>
<name>A0AAE9L6B1_9BURK</name>
<reference evidence="1" key="1">
    <citation type="journal article" date="2022" name="Microbiol. Resour. Announc.">
        <title>Genome Sequence of Cupriavidus campinensis Strain G5, a Member of a Bacterial Consortium Capable of Polyethylene Degradation.</title>
        <authorList>
            <person name="Schneider B."/>
            <person name="Pfeiffer F."/>
            <person name="Dyall-Smith M."/>
            <person name="Kunte H.J."/>
        </authorList>
    </citation>
    <scope>NUCLEOTIDE SEQUENCE</scope>
    <source>
        <strain evidence="1">G5</strain>
    </source>
</reference>
<dbReference type="EMBL" id="CP097331">
    <property type="protein sequence ID" value="URF08204.1"/>
    <property type="molecule type" value="Genomic_DNA"/>
</dbReference>
<proteinExistence type="predicted"/>
<reference evidence="1" key="2">
    <citation type="submission" date="2022-05" db="EMBL/GenBank/DDBJ databases">
        <authorList>
            <person name="Kunte H.-J."/>
        </authorList>
    </citation>
    <scope>NUCLEOTIDE SEQUENCE</scope>
    <source>
        <strain evidence="1">G5</strain>
    </source>
</reference>
<sequence length="327" mass="36101">MNFFRLCELIELAAPGHPPLGTTDSPANEPVRFRSNGRLGFPGREIDAVERDPDHPDAPPVVRTNFLGLYGVDAHMPSYFVDEVAQRRDGAEPLAAFLDLFHHRIVTQFYRVARKYRYPLGFRRDGGDEVSRYLLSLLGLGLGGSAVSDTVPTQKLLSMLGLASQRTRTAEGLAGVLQHAVPDAGVRVDEFHPVWTRLPSDATERRPLGQNCVLGRGFFDRANAVRVVITPRTADLVQGLMPGHAQHREVMTLLRFYLGHTAHACIEMHVHTSLMPPPALNDGAVRLGYSTQLRAPAESVTRVQLGTWNGIVQPAARPERPTSHYQS</sequence>
<gene>
    <name evidence="1" type="primary">tssG</name>
    <name evidence="1" type="ORF">M5D45_27535</name>
</gene>
<dbReference type="PANTHER" id="PTHR35564:SF3">
    <property type="entry name" value="TYPE VI SECRETION SYSTEM BASEPLATE SUBUNIT TSSG"/>
    <property type="match status" value="1"/>
</dbReference>
<dbReference type="Proteomes" id="UP001056132">
    <property type="component" value="Chromosome 2"/>
</dbReference>
<evidence type="ECO:0000313" key="2">
    <source>
        <dbReference type="Proteomes" id="UP001056132"/>
    </source>
</evidence>
<dbReference type="Pfam" id="PF06996">
    <property type="entry name" value="T6SS_TssG"/>
    <property type="match status" value="1"/>
</dbReference>